<sequence>NFNRSFQDYKDGFGKFFTEMWLGLDKIHYLTKDLPYVLSSYVFDKNNTRYRSRQAGFRIGNESTGYKMTFEYSVNNRVNDTLGDCLDELKGQPFSTYDKDNDNATGRNCAAEYHGGYWFNACSSCNPTGE</sequence>
<dbReference type="HOGENOM" id="CLU_038628_6_2_1"/>
<dbReference type="AlphaFoldDB" id="V4AA73"/>
<dbReference type="InterPro" id="IPR050373">
    <property type="entry name" value="Fibrinogen_C-term_domain"/>
</dbReference>
<dbReference type="Pfam" id="PF00147">
    <property type="entry name" value="Fibrinogen_C"/>
    <property type="match status" value="1"/>
</dbReference>
<feature type="non-terminal residue" evidence="2">
    <location>
        <position position="1"/>
    </location>
</feature>
<gene>
    <name evidence="2" type="ORF">LOTGIDRAFT_97479</name>
</gene>
<dbReference type="STRING" id="225164.V4AA73"/>
<dbReference type="Gene3D" id="3.90.215.10">
    <property type="entry name" value="Gamma Fibrinogen, chain A, domain 1"/>
    <property type="match status" value="1"/>
</dbReference>
<dbReference type="OMA" id="NDANVNC"/>
<evidence type="ECO:0000313" key="3">
    <source>
        <dbReference type="Proteomes" id="UP000030746"/>
    </source>
</evidence>
<dbReference type="SUPFAM" id="SSF56496">
    <property type="entry name" value="Fibrinogen C-terminal domain-like"/>
    <property type="match status" value="1"/>
</dbReference>
<evidence type="ECO:0000313" key="2">
    <source>
        <dbReference type="EMBL" id="ESP00849.1"/>
    </source>
</evidence>
<feature type="non-terminal residue" evidence="2">
    <location>
        <position position="130"/>
    </location>
</feature>
<dbReference type="SMART" id="SM00186">
    <property type="entry name" value="FBG"/>
    <property type="match status" value="1"/>
</dbReference>
<name>V4AA73_LOTGI</name>
<proteinExistence type="predicted"/>
<accession>V4AA73</accession>
<dbReference type="PROSITE" id="PS51406">
    <property type="entry name" value="FIBRINOGEN_C_2"/>
    <property type="match status" value="1"/>
</dbReference>
<dbReference type="InterPro" id="IPR002181">
    <property type="entry name" value="Fibrinogen_a/b/g_C_dom"/>
</dbReference>
<dbReference type="EMBL" id="KB200650">
    <property type="protein sequence ID" value="ESP00849.1"/>
    <property type="molecule type" value="Genomic_DNA"/>
</dbReference>
<dbReference type="GO" id="GO:0005615">
    <property type="term" value="C:extracellular space"/>
    <property type="evidence" value="ECO:0007669"/>
    <property type="project" value="TreeGrafter"/>
</dbReference>
<organism evidence="2 3">
    <name type="scientific">Lottia gigantea</name>
    <name type="common">Giant owl limpet</name>
    <dbReference type="NCBI Taxonomy" id="225164"/>
    <lineage>
        <taxon>Eukaryota</taxon>
        <taxon>Metazoa</taxon>
        <taxon>Spiralia</taxon>
        <taxon>Lophotrochozoa</taxon>
        <taxon>Mollusca</taxon>
        <taxon>Gastropoda</taxon>
        <taxon>Patellogastropoda</taxon>
        <taxon>Lottioidea</taxon>
        <taxon>Lottiidae</taxon>
        <taxon>Lottia</taxon>
    </lineage>
</organism>
<dbReference type="PANTHER" id="PTHR19143">
    <property type="entry name" value="FIBRINOGEN/TENASCIN/ANGIOPOEITIN"/>
    <property type="match status" value="1"/>
</dbReference>
<dbReference type="InterPro" id="IPR036056">
    <property type="entry name" value="Fibrinogen-like_C"/>
</dbReference>
<reference evidence="2 3" key="1">
    <citation type="journal article" date="2013" name="Nature">
        <title>Insights into bilaterian evolution from three spiralian genomes.</title>
        <authorList>
            <person name="Simakov O."/>
            <person name="Marletaz F."/>
            <person name="Cho S.J."/>
            <person name="Edsinger-Gonzales E."/>
            <person name="Havlak P."/>
            <person name="Hellsten U."/>
            <person name="Kuo D.H."/>
            <person name="Larsson T."/>
            <person name="Lv J."/>
            <person name="Arendt D."/>
            <person name="Savage R."/>
            <person name="Osoegawa K."/>
            <person name="de Jong P."/>
            <person name="Grimwood J."/>
            <person name="Chapman J.A."/>
            <person name="Shapiro H."/>
            <person name="Aerts A."/>
            <person name="Otillar R.P."/>
            <person name="Terry A.Y."/>
            <person name="Boore J.L."/>
            <person name="Grigoriev I.V."/>
            <person name="Lindberg D.R."/>
            <person name="Seaver E.C."/>
            <person name="Weisblat D.A."/>
            <person name="Putnam N.H."/>
            <person name="Rokhsar D.S."/>
        </authorList>
    </citation>
    <scope>NUCLEOTIDE SEQUENCE [LARGE SCALE GENOMIC DNA]</scope>
</reference>
<dbReference type="OrthoDB" id="6081480at2759"/>
<dbReference type="KEGG" id="lgi:LOTGIDRAFT_97479"/>
<dbReference type="Gene3D" id="4.10.530.10">
    <property type="entry name" value="Gamma-fibrinogen Carboxyl Terminal Fragment, domain 2"/>
    <property type="match status" value="1"/>
</dbReference>
<dbReference type="InterPro" id="IPR014716">
    <property type="entry name" value="Fibrinogen_a/b/g_C_1"/>
</dbReference>
<feature type="domain" description="Fibrinogen C-terminal" evidence="1">
    <location>
        <begin position="1"/>
        <end position="130"/>
    </location>
</feature>
<evidence type="ECO:0000259" key="1">
    <source>
        <dbReference type="PROSITE" id="PS51406"/>
    </source>
</evidence>
<dbReference type="Proteomes" id="UP000030746">
    <property type="component" value="Unassembled WGS sequence"/>
</dbReference>
<protein>
    <recommendedName>
        <fullName evidence="1">Fibrinogen C-terminal domain-containing protein</fullName>
    </recommendedName>
</protein>
<dbReference type="GeneID" id="20253161"/>
<keyword evidence="3" id="KW-1185">Reference proteome</keyword>
<dbReference type="RefSeq" id="XP_009048477.1">
    <property type="nucleotide sequence ID" value="XM_009050229.1"/>
</dbReference>
<dbReference type="CTD" id="20253161"/>